<sequence>MVAMAIGMMARTAAHEILGSEKAGTAIGPHDQREASSASFEIVRKRLMSEAK</sequence>
<protein>
    <submittedName>
        <fullName evidence="1">Uncharacterized protein</fullName>
    </submittedName>
</protein>
<dbReference type="EMBL" id="VSSQ01022674">
    <property type="protein sequence ID" value="MPM69146.1"/>
    <property type="molecule type" value="Genomic_DNA"/>
</dbReference>
<evidence type="ECO:0000313" key="1">
    <source>
        <dbReference type="EMBL" id="MPM69146.1"/>
    </source>
</evidence>
<reference evidence="1" key="1">
    <citation type="submission" date="2019-08" db="EMBL/GenBank/DDBJ databases">
        <authorList>
            <person name="Kucharzyk K."/>
            <person name="Murdoch R.W."/>
            <person name="Higgins S."/>
            <person name="Loffler F."/>
        </authorList>
    </citation>
    <scope>NUCLEOTIDE SEQUENCE</scope>
</reference>
<proteinExistence type="predicted"/>
<comment type="caution">
    <text evidence="1">The sequence shown here is derived from an EMBL/GenBank/DDBJ whole genome shotgun (WGS) entry which is preliminary data.</text>
</comment>
<organism evidence="1">
    <name type="scientific">bioreactor metagenome</name>
    <dbReference type="NCBI Taxonomy" id="1076179"/>
    <lineage>
        <taxon>unclassified sequences</taxon>
        <taxon>metagenomes</taxon>
        <taxon>ecological metagenomes</taxon>
    </lineage>
</organism>
<gene>
    <name evidence="1" type="ORF">SDC9_116090</name>
</gene>
<dbReference type="AlphaFoldDB" id="A0A645BUN6"/>
<accession>A0A645BUN6</accession>
<name>A0A645BUN6_9ZZZZ</name>